<keyword evidence="5" id="KW-1185">Reference proteome</keyword>
<evidence type="ECO:0000259" key="2">
    <source>
        <dbReference type="Pfam" id="PF03972"/>
    </source>
</evidence>
<dbReference type="EMBL" id="CP045121">
    <property type="protein sequence ID" value="QIN78498.1"/>
    <property type="molecule type" value="Genomic_DNA"/>
</dbReference>
<dbReference type="PANTHER" id="PTHR16943:SF8">
    <property type="entry name" value="2-METHYLCITRATE DEHYDRATASE"/>
    <property type="match status" value="1"/>
</dbReference>
<dbReference type="InterPro" id="IPR045337">
    <property type="entry name" value="MmgE_PrpD_C"/>
</dbReference>
<dbReference type="Proteomes" id="UP000502706">
    <property type="component" value="Chromosome"/>
</dbReference>
<dbReference type="Pfam" id="PF03972">
    <property type="entry name" value="MmgE_PrpD_N"/>
    <property type="match status" value="1"/>
</dbReference>
<evidence type="ECO:0000313" key="5">
    <source>
        <dbReference type="Proteomes" id="UP000502706"/>
    </source>
</evidence>
<reference evidence="4 5" key="1">
    <citation type="submission" date="2019-10" db="EMBL/GenBank/DDBJ databases">
        <title>Rubrobacter sp nov SCSIO 52915 isolated from a deep-sea sediment in the South China Sea.</title>
        <authorList>
            <person name="Chen R.W."/>
        </authorList>
    </citation>
    <scope>NUCLEOTIDE SEQUENCE [LARGE SCALE GENOMIC DNA]</scope>
    <source>
        <strain evidence="4 5">SCSIO 52915</strain>
    </source>
</reference>
<proteinExistence type="inferred from homology"/>
<dbReference type="InterPro" id="IPR045336">
    <property type="entry name" value="MmgE_PrpD_N"/>
</dbReference>
<dbReference type="Gene3D" id="3.30.1330.120">
    <property type="entry name" value="2-methylcitrate dehydratase PrpD"/>
    <property type="match status" value="1"/>
</dbReference>
<dbReference type="InterPro" id="IPR005656">
    <property type="entry name" value="MmgE_PrpD"/>
</dbReference>
<dbReference type="KEGG" id="rmar:GBA65_08165"/>
<dbReference type="PANTHER" id="PTHR16943">
    <property type="entry name" value="2-METHYLCITRATE DEHYDRATASE-RELATED"/>
    <property type="match status" value="1"/>
</dbReference>
<dbReference type="InterPro" id="IPR036148">
    <property type="entry name" value="MmgE/PrpD_sf"/>
</dbReference>
<dbReference type="RefSeq" id="WP_166396176.1">
    <property type="nucleotide sequence ID" value="NZ_CP045121.1"/>
</dbReference>
<name>A0A6G8PWB0_9ACTN</name>
<accession>A0A6G8PWB0</accession>
<sequence>MDSALEAPDLAPLVSSATELKLDEVPQDVLDHAVRVFADTVGVAIGGAKRPEIAAYVEGAGGLFGPLARGGASLLVPGFPGAEPADAAFVNATAGTFLDLDEGCRPTGHPAMHVVPAALAAAQALHATGRELIAAVLGGYEVTARLFEAYKLTYPLHPHGHFGAVGAAVAVARLAGVDPVEPAAVAATLPLLPVWQPCFEGATARNAYTGRAASLGLDANRMAASGFTGSREAQREAFGGLVGALSRPEALDAPLDPDRLRITRNYMKLHSACALSHSALDAVFALGPLPVEEVSRVEVETVSNNLKISRQARPNDLSTRFSTQYAVAAAMIHGHARPEAFEPDERVAELAGRVEVRAAEDLEDSWPDAAPARVTVHTPSGVLTERVENPHGHHSDPARPDELRAKFEALVGGEDPGVLHDRLLGVAEVGDVAELFEGAA</sequence>
<dbReference type="Gene3D" id="1.10.4100.10">
    <property type="entry name" value="2-methylcitrate dehydratase PrpD"/>
    <property type="match status" value="1"/>
</dbReference>
<feature type="domain" description="MmgE/PrpD C-terminal" evidence="3">
    <location>
        <begin position="270"/>
        <end position="412"/>
    </location>
</feature>
<evidence type="ECO:0000259" key="3">
    <source>
        <dbReference type="Pfam" id="PF19305"/>
    </source>
</evidence>
<dbReference type="AlphaFoldDB" id="A0A6G8PWB0"/>
<organism evidence="4 5">
    <name type="scientific">Rubrobacter marinus</name>
    <dbReference type="NCBI Taxonomy" id="2653852"/>
    <lineage>
        <taxon>Bacteria</taxon>
        <taxon>Bacillati</taxon>
        <taxon>Actinomycetota</taxon>
        <taxon>Rubrobacteria</taxon>
        <taxon>Rubrobacterales</taxon>
        <taxon>Rubrobacteraceae</taxon>
        <taxon>Rubrobacter</taxon>
    </lineage>
</organism>
<evidence type="ECO:0000313" key="4">
    <source>
        <dbReference type="EMBL" id="QIN78498.1"/>
    </source>
</evidence>
<evidence type="ECO:0000256" key="1">
    <source>
        <dbReference type="ARBA" id="ARBA00006174"/>
    </source>
</evidence>
<feature type="domain" description="MmgE/PrpD N-terminal" evidence="2">
    <location>
        <begin position="16"/>
        <end position="240"/>
    </location>
</feature>
<protein>
    <recommendedName>
        <fullName evidence="6">MmgE/PrpD family protein</fullName>
    </recommendedName>
</protein>
<dbReference type="InterPro" id="IPR042188">
    <property type="entry name" value="MmgE/PrpD_sf_2"/>
</dbReference>
<dbReference type="SUPFAM" id="SSF103378">
    <property type="entry name" value="2-methylcitrate dehydratase PrpD"/>
    <property type="match status" value="1"/>
</dbReference>
<evidence type="ECO:0008006" key="6">
    <source>
        <dbReference type="Google" id="ProtNLM"/>
    </source>
</evidence>
<dbReference type="GO" id="GO:0016829">
    <property type="term" value="F:lyase activity"/>
    <property type="evidence" value="ECO:0007669"/>
    <property type="project" value="InterPro"/>
</dbReference>
<dbReference type="InterPro" id="IPR042183">
    <property type="entry name" value="MmgE/PrpD_sf_1"/>
</dbReference>
<dbReference type="Pfam" id="PF19305">
    <property type="entry name" value="MmgE_PrpD_C"/>
    <property type="match status" value="1"/>
</dbReference>
<comment type="similarity">
    <text evidence="1">Belongs to the PrpD family.</text>
</comment>
<gene>
    <name evidence="4" type="ORF">GBA65_08165</name>
</gene>